<gene>
    <name evidence="1" type="ORF">METZ01_LOCUS123171</name>
</gene>
<organism evidence="1">
    <name type="scientific">marine metagenome</name>
    <dbReference type="NCBI Taxonomy" id="408172"/>
    <lineage>
        <taxon>unclassified sequences</taxon>
        <taxon>metagenomes</taxon>
        <taxon>ecological metagenomes</taxon>
    </lineage>
</organism>
<reference evidence="1" key="1">
    <citation type="submission" date="2018-05" db="EMBL/GenBank/DDBJ databases">
        <authorList>
            <person name="Lanie J.A."/>
            <person name="Ng W.-L."/>
            <person name="Kazmierczak K.M."/>
            <person name="Andrzejewski T.M."/>
            <person name="Davidsen T.M."/>
            <person name="Wayne K.J."/>
            <person name="Tettelin H."/>
            <person name="Glass J.I."/>
            <person name="Rusch D."/>
            <person name="Podicherti R."/>
            <person name="Tsui H.-C.T."/>
            <person name="Winkler M.E."/>
        </authorList>
    </citation>
    <scope>NUCLEOTIDE SEQUENCE</scope>
</reference>
<evidence type="ECO:0000313" key="1">
    <source>
        <dbReference type="EMBL" id="SVA70317.1"/>
    </source>
</evidence>
<evidence type="ECO:0008006" key="2">
    <source>
        <dbReference type="Google" id="ProtNLM"/>
    </source>
</evidence>
<sequence>MNIIDRLKRKYVFLIHKYFQINQFEINKDYLKILQDEICIIRDNIPLDTSSWGNNRKEIRKAIIKGDLSDFINWDVIQRTMFFEAPRVEYETVMCNSVLSTAINESKVGNPKRYYLDMSTSGNLIHHAYSISQLLNNCDIRDFNKVIELGGGYGSMCRLFRNMNYFGKYIIYDLPEFSALQKFYLSSVDTKYTDNTVFSSDLNKLNDDNIRTLFIATWSFSEMSIELREQLLNYMTFDYCIIAFQEEFDGIDNVDYFNKFMNKYKHINFNITPIEHLRNHYYLVGTKK</sequence>
<accession>A0A381Y1J6</accession>
<protein>
    <recommendedName>
        <fullName evidence="2">Sugar O-methyltransferase</fullName>
    </recommendedName>
</protein>
<name>A0A381Y1J6_9ZZZZ</name>
<dbReference type="EMBL" id="UINC01016993">
    <property type="protein sequence ID" value="SVA70317.1"/>
    <property type="molecule type" value="Genomic_DNA"/>
</dbReference>
<proteinExistence type="predicted"/>
<dbReference type="InterPro" id="IPR030807">
    <property type="entry name" value="Methyltran_NanM"/>
</dbReference>
<dbReference type="NCBIfam" id="TIGR04371">
    <property type="entry name" value="methyltran_NanM"/>
    <property type="match status" value="1"/>
</dbReference>
<dbReference type="AlphaFoldDB" id="A0A381Y1J6"/>